<protein>
    <recommendedName>
        <fullName evidence="3">DUF4405 domain-containing protein</fullName>
    </recommendedName>
</protein>
<gene>
    <name evidence="2" type="ORF">CNLFYP112_02510</name>
</gene>
<feature type="transmembrane region" description="Helical" evidence="1">
    <location>
        <begin position="31"/>
        <end position="54"/>
    </location>
</feature>
<evidence type="ECO:0000256" key="1">
    <source>
        <dbReference type="SAM" id="Phobius"/>
    </source>
</evidence>
<keyword evidence="1" id="KW-0472">Membrane</keyword>
<dbReference type="AlphaFoldDB" id="A0A6N2V7K1"/>
<evidence type="ECO:0000313" key="2">
    <source>
        <dbReference type="EMBL" id="VYT25513.1"/>
    </source>
</evidence>
<name>A0A6N2V7K1_9FIRM</name>
<keyword evidence="1" id="KW-0812">Transmembrane</keyword>
<evidence type="ECO:0008006" key="3">
    <source>
        <dbReference type="Google" id="ProtNLM"/>
    </source>
</evidence>
<reference evidence="2" key="1">
    <citation type="submission" date="2019-11" db="EMBL/GenBank/DDBJ databases">
        <authorList>
            <person name="Feng L."/>
        </authorList>
    </citation>
    <scope>NUCLEOTIDE SEQUENCE</scope>
    <source>
        <strain evidence="2">CnexileLFYP112</strain>
    </source>
</reference>
<accession>A0A6N2V7K1</accession>
<dbReference type="EMBL" id="CACRTG010000021">
    <property type="protein sequence ID" value="VYT25513.1"/>
    <property type="molecule type" value="Genomic_DNA"/>
</dbReference>
<proteinExistence type="predicted"/>
<keyword evidence="1" id="KW-1133">Transmembrane helix</keyword>
<organism evidence="2">
    <name type="scientific">[Clostridium] nexile</name>
    <dbReference type="NCBI Taxonomy" id="29361"/>
    <lineage>
        <taxon>Bacteria</taxon>
        <taxon>Bacillati</taxon>
        <taxon>Bacillota</taxon>
        <taxon>Clostridia</taxon>
        <taxon>Lachnospirales</taxon>
        <taxon>Lachnospiraceae</taxon>
        <taxon>Tyzzerella</taxon>
    </lineage>
</organism>
<feature type="transmembrane region" description="Helical" evidence="1">
    <location>
        <begin position="7"/>
        <end position="25"/>
    </location>
</feature>
<sequence length="68" mass="7560">MNKKKIIDKLLIISIVVMAVSGFLIRPTGEMMAVIAMHKLSAVIFCVLGIAHAVQYKTKKRKGKQYVS</sequence>